<dbReference type="Proteomes" id="UP000237351">
    <property type="component" value="Chromosome"/>
</dbReference>
<protein>
    <submittedName>
        <fullName evidence="2">Uncharacterized protein</fullName>
    </submittedName>
</protein>
<dbReference type="KEGG" id="naf:GQ61_06515"/>
<reference evidence="2 3" key="1">
    <citation type="submission" date="2014-06" db="EMBL/GenBank/DDBJ databases">
        <title>The genome of the endonuclear symbiont Nucleicultrix amoebiphila.</title>
        <authorList>
            <person name="Schulz F."/>
            <person name="Horn M."/>
        </authorList>
    </citation>
    <scope>NUCLEOTIDE SEQUENCE [LARGE SCALE GENOMIC DNA]</scope>
    <source>
        <strain evidence="2 3">FS5</strain>
    </source>
</reference>
<dbReference type="AlphaFoldDB" id="A0A1W6N569"/>
<name>A0A1W6N569_9PROT</name>
<evidence type="ECO:0000256" key="1">
    <source>
        <dbReference type="SAM" id="SignalP"/>
    </source>
</evidence>
<feature type="signal peptide" evidence="1">
    <location>
        <begin position="1"/>
        <end position="23"/>
    </location>
</feature>
<keyword evidence="3" id="KW-1185">Reference proteome</keyword>
<keyword evidence="1" id="KW-0732">Signal</keyword>
<proteinExistence type="predicted"/>
<evidence type="ECO:0000313" key="2">
    <source>
        <dbReference type="EMBL" id="ARN84997.1"/>
    </source>
</evidence>
<gene>
    <name evidence="2" type="ORF">GQ61_06515</name>
</gene>
<evidence type="ECO:0000313" key="3">
    <source>
        <dbReference type="Proteomes" id="UP000237351"/>
    </source>
</evidence>
<accession>A0A1W6N569</accession>
<organism evidence="2 3">
    <name type="scientific">Candidatus Nucleicultrix amoebiphila FS5</name>
    <dbReference type="NCBI Taxonomy" id="1414854"/>
    <lineage>
        <taxon>Bacteria</taxon>
        <taxon>Pseudomonadati</taxon>
        <taxon>Pseudomonadota</taxon>
        <taxon>Alphaproteobacteria</taxon>
        <taxon>Holosporales</taxon>
        <taxon>Candidatus Nucleicultricaceae</taxon>
        <taxon>Candidatus Nucleicultrix</taxon>
    </lineage>
</organism>
<dbReference type="RefSeq" id="WP_085784510.1">
    <property type="nucleotide sequence ID" value="NZ_CP008743.1"/>
</dbReference>
<dbReference type="EMBL" id="CP008743">
    <property type="protein sequence ID" value="ARN84997.1"/>
    <property type="molecule type" value="Genomic_DNA"/>
</dbReference>
<sequence length="179" mass="19186">MKKYLLISTALFSLSLGLTQVHASDIKEESAVKRVGRSVVRKVVGAATVGSVAAATSFGKDEYKTYTSSSVFIREEVDQNIPFVTPTLTSFGVARMQGYNWFDSALIATTTLGGSLFGASKQVLLDTFKFELPSSQNLALATGVGAGAGYFLGTVLVDGYHWLGSKILRKSTAKKKKDE</sequence>
<feature type="chain" id="PRO_5012054611" evidence="1">
    <location>
        <begin position="24"/>
        <end position="179"/>
    </location>
</feature>